<proteinExistence type="predicted"/>
<sequence>MIINKTHYTSITSAGFFILIPFYPKKEFAEFFAKNEWLGCKAKSIDLEYFIDKWLTRIENDRIKTINIYN</sequence>
<evidence type="ECO:0000313" key="1">
    <source>
        <dbReference type="EMBL" id="THF82553.1"/>
    </source>
</evidence>
<keyword evidence="2" id="KW-1185">Reference proteome</keyword>
<dbReference type="Pfam" id="PF11042">
    <property type="entry name" value="DUF2750"/>
    <property type="match status" value="1"/>
</dbReference>
<gene>
    <name evidence="1" type="ORF">E6W99_02220</name>
</gene>
<name>A0A4S4C449_9BACI</name>
<dbReference type="OrthoDB" id="2936081at2"/>
<dbReference type="AlphaFoldDB" id="A0A4S4C449"/>
<reference evidence="1 2" key="1">
    <citation type="submission" date="2019-04" db="EMBL/GenBank/DDBJ databases">
        <title>Bacillus sediminilitoris sp. nov., isolated from a tidal flat sediment on the East China Sea.</title>
        <authorList>
            <person name="Wei Y."/>
            <person name="Mao H."/>
            <person name="Fang J."/>
        </authorList>
    </citation>
    <scope>NUCLEOTIDE SEQUENCE [LARGE SCALE GENOMIC DNA]</scope>
    <source>
        <strain evidence="1 2">DSL-17</strain>
    </source>
</reference>
<dbReference type="InterPro" id="IPR021284">
    <property type="entry name" value="DUF2750"/>
</dbReference>
<dbReference type="EMBL" id="SSNT01000002">
    <property type="protein sequence ID" value="THF82553.1"/>
    <property type="molecule type" value="Genomic_DNA"/>
</dbReference>
<evidence type="ECO:0000313" key="2">
    <source>
        <dbReference type="Proteomes" id="UP000310334"/>
    </source>
</evidence>
<protein>
    <submittedName>
        <fullName evidence="1">DUF2750 domain-containing protein</fullName>
    </submittedName>
</protein>
<comment type="caution">
    <text evidence="1">The sequence shown here is derived from an EMBL/GenBank/DDBJ whole genome shotgun (WGS) entry which is preliminary data.</text>
</comment>
<organism evidence="1 2">
    <name type="scientific">Metabacillus sediminilitoris</name>
    <dbReference type="NCBI Taxonomy" id="2567941"/>
    <lineage>
        <taxon>Bacteria</taxon>
        <taxon>Bacillati</taxon>
        <taxon>Bacillota</taxon>
        <taxon>Bacilli</taxon>
        <taxon>Bacillales</taxon>
        <taxon>Bacillaceae</taxon>
        <taxon>Metabacillus</taxon>
    </lineage>
</organism>
<dbReference type="RefSeq" id="WP_136351850.1">
    <property type="nucleotide sequence ID" value="NZ_SSNT01000002.1"/>
</dbReference>
<accession>A0A4S4C449</accession>
<dbReference type="Proteomes" id="UP000310334">
    <property type="component" value="Unassembled WGS sequence"/>
</dbReference>